<protein>
    <submittedName>
        <fullName evidence="2">Uncharacterized protein</fullName>
    </submittedName>
</protein>
<evidence type="ECO:0000256" key="1">
    <source>
        <dbReference type="SAM" id="MobiDB-lite"/>
    </source>
</evidence>
<name>K1QMV9_MAGGI</name>
<proteinExistence type="predicted"/>
<organism evidence="2">
    <name type="scientific">Magallana gigas</name>
    <name type="common">Pacific oyster</name>
    <name type="synonym">Crassostrea gigas</name>
    <dbReference type="NCBI Taxonomy" id="29159"/>
    <lineage>
        <taxon>Eukaryota</taxon>
        <taxon>Metazoa</taxon>
        <taxon>Spiralia</taxon>
        <taxon>Lophotrochozoa</taxon>
        <taxon>Mollusca</taxon>
        <taxon>Bivalvia</taxon>
        <taxon>Autobranchia</taxon>
        <taxon>Pteriomorphia</taxon>
        <taxon>Ostreida</taxon>
        <taxon>Ostreoidea</taxon>
        <taxon>Ostreidae</taxon>
        <taxon>Magallana</taxon>
    </lineage>
</organism>
<dbReference type="HOGENOM" id="CLU_2851851_0_0_1"/>
<dbReference type="AlphaFoldDB" id="K1QMV9"/>
<dbReference type="EMBL" id="JH816073">
    <property type="protein sequence ID" value="EKC38152.1"/>
    <property type="molecule type" value="Genomic_DNA"/>
</dbReference>
<feature type="compositionally biased region" description="Basic and acidic residues" evidence="1">
    <location>
        <begin position="37"/>
        <end position="54"/>
    </location>
</feature>
<feature type="region of interest" description="Disordered" evidence="1">
    <location>
        <begin position="19"/>
        <end position="65"/>
    </location>
</feature>
<accession>K1QMV9</accession>
<reference evidence="2" key="1">
    <citation type="journal article" date="2012" name="Nature">
        <title>The oyster genome reveals stress adaptation and complexity of shell formation.</title>
        <authorList>
            <person name="Zhang G."/>
            <person name="Fang X."/>
            <person name="Guo X."/>
            <person name="Li L."/>
            <person name="Luo R."/>
            <person name="Xu F."/>
            <person name="Yang P."/>
            <person name="Zhang L."/>
            <person name="Wang X."/>
            <person name="Qi H."/>
            <person name="Xiong Z."/>
            <person name="Que H."/>
            <person name="Xie Y."/>
            <person name="Holland P.W."/>
            <person name="Paps J."/>
            <person name="Zhu Y."/>
            <person name="Wu F."/>
            <person name="Chen Y."/>
            <person name="Wang J."/>
            <person name="Peng C."/>
            <person name="Meng J."/>
            <person name="Yang L."/>
            <person name="Liu J."/>
            <person name="Wen B."/>
            <person name="Zhang N."/>
            <person name="Huang Z."/>
            <person name="Zhu Q."/>
            <person name="Feng Y."/>
            <person name="Mount A."/>
            <person name="Hedgecock D."/>
            <person name="Xu Z."/>
            <person name="Liu Y."/>
            <person name="Domazet-Loso T."/>
            <person name="Du Y."/>
            <person name="Sun X."/>
            <person name="Zhang S."/>
            <person name="Liu B."/>
            <person name="Cheng P."/>
            <person name="Jiang X."/>
            <person name="Li J."/>
            <person name="Fan D."/>
            <person name="Wang W."/>
            <person name="Fu W."/>
            <person name="Wang T."/>
            <person name="Wang B."/>
            <person name="Zhang J."/>
            <person name="Peng Z."/>
            <person name="Li Y."/>
            <person name="Li N."/>
            <person name="Wang J."/>
            <person name="Chen M."/>
            <person name="He Y."/>
            <person name="Tan F."/>
            <person name="Song X."/>
            <person name="Zheng Q."/>
            <person name="Huang R."/>
            <person name="Yang H."/>
            <person name="Du X."/>
            <person name="Chen L."/>
            <person name="Yang M."/>
            <person name="Gaffney P.M."/>
            <person name="Wang S."/>
            <person name="Luo L."/>
            <person name="She Z."/>
            <person name="Ming Y."/>
            <person name="Huang W."/>
            <person name="Zhang S."/>
            <person name="Huang B."/>
            <person name="Zhang Y."/>
            <person name="Qu T."/>
            <person name="Ni P."/>
            <person name="Miao G."/>
            <person name="Wang J."/>
            <person name="Wang Q."/>
            <person name="Steinberg C.E."/>
            <person name="Wang H."/>
            <person name="Li N."/>
            <person name="Qian L."/>
            <person name="Zhang G."/>
            <person name="Li Y."/>
            <person name="Yang H."/>
            <person name="Liu X."/>
            <person name="Wang J."/>
            <person name="Yin Y."/>
            <person name="Wang J."/>
        </authorList>
    </citation>
    <scope>NUCLEOTIDE SEQUENCE [LARGE SCALE GENOMIC DNA]</scope>
    <source>
        <strain evidence="2">05x7-T-G4-1.051#20</strain>
    </source>
</reference>
<gene>
    <name evidence="2" type="ORF">CGI_10020842</name>
</gene>
<sequence length="65" mass="7683">MGRDICFGAKVKIKTCENEDRKKRTLPPPNHFTNTRKRPDEDKVWMDRSPDKHNGRTLYSQRPGK</sequence>
<dbReference type="InParanoid" id="K1QMV9"/>
<evidence type="ECO:0000313" key="2">
    <source>
        <dbReference type="EMBL" id="EKC38152.1"/>
    </source>
</evidence>